<accession>A0A4R7P4F2</accession>
<dbReference type="Gene3D" id="1.50.10.10">
    <property type="match status" value="1"/>
</dbReference>
<dbReference type="Gene3D" id="2.60.40.10">
    <property type="entry name" value="Immunoglobulins"/>
    <property type="match status" value="1"/>
</dbReference>
<dbReference type="GO" id="GO:0000272">
    <property type="term" value="P:polysaccharide catabolic process"/>
    <property type="evidence" value="ECO:0007669"/>
    <property type="project" value="UniProtKB-KW"/>
</dbReference>
<keyword evidence="4" id="KW-0326">Glycosidase</keyword>
<evidence type="ECO:0000256" key="4">
    <source>
        <dbReference type="ARBA" id="ARBA00023295"/>
    </source>
</evidence>
<reference evidence="9 10" key="1">
    <citation type="submission" date="2019-03" db="EMBL/GenBank/DDBJ databases">
        <title>Genomic Encyclopedia of Type Strains, Phase IV (KMG-IV): sequencing the most valuable type-strain genomes for metagenomic binning, comparative biology and taxonomic classification.</title>
        <authorList>
            <person name="Goeker M."/>
        </authorList>
    </citation>
    <scope>NUCLEOTIDE SEQUENCE [LARGE SCALE GENOMIC DNA]</scope>
    <source>
        <strain evidence="9 10">DSM 26377</strain>
    </source>
</reference>
<dbReference type="RefSeq" id="WP_162851223.1">
    <property type="nucleotide sequence ID" value="NZ_MWIN01000002.1"/>
</dbReference>
<protein>
    <submittedName>
        <fullName evidence="9">Cellulase-like Ig domain-containing protein</fullName>
    </submittedName>
</protein>
<dbReference type="Proteomes" id="UP000295341">
    <property type="component" value="Unassembled WGS sequence"/>
</dbReference>
<name>A0A4R7P4F2_9GAMM</name>
<feature type="domain" description="Glycoside hydrolase family 9" evidence="7">
    <location>
        <begin position="172"/>
        <end position="649"/>
    </location>
</feature>
<dbReference type="InterPro" id="IPR008928">
    <property type="entry name" value="6-hairpin_glycosidase_sf"/>
</dbReference>
<dbReference type="Pfam" id="PF00759">
    <property type="entry name" value="Glyco_hydro_9"/>
    <property type="match status" value="1"/>
</dbReference>
<feature type="domain" description="Cellulase Ig-like" evidence="8">
    <location>
        <begin position="68"/>
        <end position="153"/>
    </location>
</feature>
<evidence type="ECO:0000256" key="1">
    <source>
        <dbReference type="ARBA" id="ARBA00007072"/>
    </source>
</evidence>
<evidence type="ECO:0000259" key="7">
    <source>
        <dbReference type="Pfam" id="PF00759"/>
    </source>
</evidence>
<evidence type="ECO:0000313" key="10">
    <source>
        <dbReference type="Proteomes" id="UP000295341"/>
    </source>
</evidence>
<keyword evidence="2" id="KW-0378">Hydrolase</keyword>
<sequence>MKLLTVCALAAVAFITVKGDGSLKAGLHKLKARATPLLAAAVGAPDTSGPAVGAGPLVRGPDVPLDLNILVDQFGYRPADSKIAVIRSAREGFDAERRFSPGDAYEVRSVDGNAPVFAAAPVPWKKGSIDRSAGDVGWWFDFSEVHAAGSYYLYDVQRNVRSATFRIAPDVYHDILKAAVRVYYYQRSGFEKKPPFADACWADKAAYLGPGQDRSARDIRTPDETRSEQDLSGGWFDAGDTNKYVTFASQPVHQLLTAYQQYPAAFTDDFDIPESGNGIPDVIDEVRWEIEWLKKMQQPDGTSLLKVGARKHVTAAPPSSDTQPRYYVGSCTSSTIANAAMFAHAARVFAGFPALAKDAGDLKARAVKAFDAYQAKPDKETNCDDGKVLSGDADQDRETQEGIAVTASIYLFAVTGEQRFHDYLKANYRKLQPYKDVGWSRYHPQMGEALLYYTRLPNADSELRATVLADKRSDVKGGHEVYGSSGEDLYRNPLGAQQYHWGSNSVRASYGSTNLDAIDYRSDPDNDAAYRLRALDTLHYFHGVNPFGIVYLTNMYRYGATYSANEVFSSWFSLGTRFSNARTSACGPAPGYLAGGPNANAGKDGVPEQIVPPVGQPPQKSYRDWNKPWPDASYAVTEPSNVYQAGYVKLIAAFVP</sequence>
<organism evidence="9 10">
    <name type="scientific">Panacagrimonas perspica</name>
    <dbReference type="NCBI Taxonomy" id="381431"/>
    <lineage>
        <taxon>Bacteria</taxon>
        <taxon>Pseudomonadati</taxon>
        <taxon>Pseudomonadota</taxon>
        <taxon>Gammaproteobacteria</taxon>
        <taxon>Nevskiales</taxon>
        <taxon>Nevskiaceae</taxon>
        <taxon>Panacagrimonas</taxon>
    </lineage>
</organism>
<evidence type="ECO:0000256" key="5">
    <source>
        <dbReference type="ARBA" id="ARBA00023326"/>
    </source>
</evidence>
<dbReference type="SUPFAM" id="SSF81296">
    <property type="entry name" value="E set domains"/>
    <property type="match status" value="1"/>
</dbReference>
<dbReference type="InterPro" id="IPR014756">
    <property type="entry name" value="Ig_E-set"/>
</dbReference>
<evidence type="ECO:0000259" key="8">
    <source>
        <dbReference type="Pfam" id="PF02927"/>
    </source>
</evidence>
<keyword evidence="3" id="KW-0119">Carbohydrate metabolism</keyword>
<dbReference type="EMBL" id="SOBT01000009">
    <property type="protein sequence ID" value="TDU28645.1"/>
    <property type="molecule type" value="Genomic_DNA"/>
</dbReference>
<dbReference type="AlphaFoldDB" id="A0A4R7P4F2"/>
<evidence type="ECO:0000256" key="2">
    <source>
        <dbReference type="ARBA" id="ARBA00022801"/>
    </source>
</evidence>
<keyword evidence="5" id="KW-0624">Polysaccharide degradation</keyword>
<dbReference type="InterPro" id="IPR013783">
    <property type="entry name" value="Ig-like_fold"/>
</dbReference>
<keyword evidence="10" id="KW-1185">Reference proteome</keyword>
<dbReference type="Pfam" id="PF02927">
    <property type="entry name" value="CelD_N"/>
    <property type="match status" value="1"/>
</dbReference>
<dbReference type="CDD" id="cd02850">
    <property type="entry name" value="E_set_Cellulase_N"/>
    <property type="match status" value="1"/>
</dbReference>
<dbReference type="GO" id="GO:0008810">
    <property type="term" value="F:cellulase activity"/>
    <property type="evidence" value="ECO:0007669"/>
    <property type="project" value="InterPro"/>
</dbReference>
<dbReference type="InterPro" id="IPR012341">
    <property type="entry name" value="6hp_glycosidase-like_sf"/>
</dbReference>
<dbReference type="InterPro" id="IPR004197">
    <property type="entry name" value="Cellulase_Ig-like"/>
</dbReference>
<evidence type="ECO:0000256" key="6">
    <source>
        <dbReference type="SAM" id="MobiDB-lite"/>
    </source>
</evidence>
<dbReference type="SUPFAM" id="SSF48208">
    <property type="entry name" value="Six-hairpin glycosidases"/>
    <property type="match status" value="1"/>
</dbReference>
<feature type="compositionally biased region" description="Basic and acidic residues" evidence="6">
    <location>
        <begin position="214"/>
        <end position="229"/>
    </location>
</feature>
<dbReference type="InterPro" id="IPR001701">
    <property type="entry name" value="Glyco_hydro_9"/>
</dbReference>
<comment type="similarity">
    <text evidence="1">Belongs to the glycosyl hydrolase 9 (cellulase E) family.</text>
</comment>
<feature type="region of interest" description="Disordered" evidence="6">
    <location>
        <begin position="211"/>
        <end position="232"/>
    </location>
</feature>
<proteinExistence type="inferred from homology"/>
<dbReference type="PANTHER" id="PTHR22298">
    <property type="entry name" value="ENDO-1,4-BETA-GLUCANASE"/>
    <property type="match status" value="1"/>
</dbReference>
<evidence type="ECO:0000256" key="3">
    <source>
        <dbReference type="ARBA" id="ARBA00023277"/>
    </source>
</evidence>
<comment type="caution">
    <text evidence="9">The sequence shown here is derived from an EMBL/GenBank/DDBJ whole genome shotgun (WGS) entry which is preliminary data.</text>
</comment>
<evidence type="ECO:0000313" key="9">
    <source>
        <dbReference type="EMBL" id="TDU28645.1"/>
    </source>
</evidence>
<gene>
    <name evidence="9" type="ORF">DFR24_3020</name>
</gene>